<evidence type="ECO:0000313" key="13">
    <source>
        <dbReference type="EMBL" id="POR00664.1"/>
    </source>
</evidence>
<feature type="transmembrane region" description="Helical" evidence="10">
    <location>
        <begin position="12"/>
        <end position="33"/>
    </location>
</feature>
<feature type="domain" description="Histidine kinase" evidence="11">
    <location>
        <begin position="542"/>
        <end position="632"/>
    </location>
</feature>
<dbReference type="Pfam" id="PF02518">
    <property type="entry name" value="HATPase_c"/>
    <property type="match status" value="1"/>
</dbReference>
<keyword evidence="10" id="KW-0472">Membrane</keyword>
<evidence type="ECO:0000256" key="6">
    <source>
        <dbReference type="ARBA" id="ARBA00022741"/>
    </source>
</evidence>
<proteinExistence type="predicted"/>
<keyword evidence="5" id="KW-0808">Transferase</keyword>
<accession>A0A2S4JM97</accession>
<keyword evidence="7" id="KW-0418">Kinase</keyword>
<evidence type="ECO:0000256" key="10">
    <source>
        <dbReference type="SAM" id="Phobius"/>
    </source>
</evidence>
<dbReference type="PROSITE" id="PS50109">
    <property type="entry name" value="HIS_KIN"/>
    <property type="match status" value="1"/>
</dbReference>
<dbReference type="GO" id="GO:0004673">
    <property type="term" value="F:protein histidine kinase activity"/>
    <property type="evidence" value="ECO:0007669"/>
    <property type="project" value="UniProtKB-EC"/>
</dbReference>
<dbReference type="InterPro" id="IPR005467">
    <property type="entry name" value="His_kinase_dom"/>
</dbReference>
<dbReference type="PROSITE" id="PS50885">
    <property type="entry name" value="HAMP"/>
    <property type="match status" value="1"/>
</dbReference>
<dbReference type="Pfam" id="PF07568">
    <property type="entry name" value="HisKA_2"/>
    <property type="match status" value="1"/>
</dbReference>
<evidence type="ECO:0000256" key="1">
    <source>
        <dbReference type="ARBA" id="ARBA00000085"/>
    </source>
</evidence>
<reference evidence="14" key="1">
    <citation type="submission" date="2015-12" db="EMBL/GenBank/DDBJ databases">
        <authorList>
            <person name="Lodha T.D."/>
            <person name="Chintalapati S."/>
            <person name="Chintalapati V.R."/>
            <person name="Sravanthi T."/>
        </authorList>
    </citation>
    <scope>NUCLEOTIDE SEQUENCE [LARGE SCALE GENOMIC DNA]</scope>
    <source>
        <strain evidence="14">JC133</strain>
    </source>
</reference>
<evidence type="ECO:0000256" key="2">
    <source>
        <dbReference type="ARBA" id="ARBA00004370"/>
    </source>
</evidence>
<keyword evidence="14" id="KW-1185">Reference proteome</keyword>
<evidence type="ECO:0000256" key="7">
    <source>
        <dbReference type="ARBA" id="ARBA00022777"/>
    </source>
</evidence>
<dbReference type="PANTHER" id="PTHR41523">
    <property type="entry name" value="TWO-COMPONENT SYSTEM SENSOR PROTEIN"/>
    <property type="match status" value="1"/>
</dbReference>
<dbReference type="Gene3D" id="3.30.450.20">
    <property type="entry name" value="PAS domain"/>
    <property type="match status" value="3"/>
</dbReference>
<gene>
    <name evidence="13" type="ORF">AU468_09430</name>
</gene>
<evidence type="ECO:0000256" key="8">
    <source>
        <dbReference type="ARBA" id="ARBA00022840"/>
    </source>
</evidence>
<comment type="caution">
    <text evidence="13">The sequence shown here is derived from an EMBL/GenBank/DDBJ whole genome shotgun (WGS) entry which is preliminary data.</text>
</comment>
<dbReference type="InterPro" id="IPR036890">
    <property type="entry name" value="HATPase_C_sf"/>
</dbReference>
<dbReference type="OrthoDB" id="9767435at2"/>
<comment type="catalytic activity">
    <reaction evidence="1">
        <text>ATP + protein L-histidine = ADP + protein N-phospho-L-histidine.</text>
        <dbReference type="EC" id="2.7.13.3"/>
    </reaction>
</comment>
<dbReference type="Proteomes" id="UP000237350">
    <property type="component" value="Unassembled WGS sequence"/>
</dbReference>
<evidence type="ECO:0000259" key="11">
    <source>
        <dbReference type="PROSITE" id="PS50109"/>
    </source>
</evidence>
<name>A0A2S4JM97_9SPIO</name>
<dbReference type="CDD" id="cd12913">
    <property type="entry name" value="PDC1_MCP_like"/>
    <property type="match status" value="1"/>
</dbReference>
<dbReference type="EC" id="2.7.13.3" evidence="3"/>
<feature type="region of interest" description="Disordered" evidence="9">
    <location>
        <begin position="138"/>
        <end position="169"/>
    </location>
</feature>
<dbReference type="GO" id="GO:0016020">
    <property type="term" value="C:membrane"/>
    <property type="evidence" value="ECO:0007669"/>
    <property type="project" value="UniProtKB-SubCell"/>
</dbReference>
<evidence type="ECO:0000256" key="4">
    <source>
        <dbReference type="ARBA" id="ARBA00022553"/>
    </source>
</evidence>
<protein>
    <recommendedName>
        <fullName evidence="3">histidine kinase</fullName>
        <ecNumber evidence="3">2.7.13.3</ecNumber>
    </recommendedName>
</protein>
<dbReference type="EMBL" id="LPWH01000072">
    <property type="protein sequence ID" value="POR00664.1"/>
    <property type="molecule type" value="Genomic_DNA"/>
</dbReference>
<dbReference type="GO" id="GO:0005524">
    <property type="term" value="F:ATP binding"/>
    <property type="evidence" value="ECO:0007669"/>
    <property type="project" value="UniProtKB-KW"/>
</dbReference>
<feature type="domain" description="HAMP" evidence="12">
    <location>
        <begin position="371"/>
        <end position="427"/>
    </location>
</feature>
<evidence type="ECO:0000259" key="12">
    <source>
        <dbReference type="PROSITE" id="PS50885"/>
    </source>
</evidence>
<keyword evidence="8" id="KW-0067">ATP-binding</keyword>
<dbReference type="CDD" id="cd00075">
    <property type="entry name" value="HATPase"/>
    <property type="match status" value="1"/>
</dbReference>
<evidence type="ECO:0000256" key="3">
    <source>
        <dbReference type="ARBA" id="ARBA00012438"/>
    </source>
</evidence>
<dbReference type="Gene3D" id="3.30.565.10">
    <property type="entry name" value="Histidine kinase-like ATPase, C-terminal domain"/>
    <property type="match status" value="1"/>
</dbReference>
<keyword evidence="10" id="KW-0812">Transmembrane</keyword>
<feature type="transmembrane region" description="Helical" evidence="10">
    <location>
        <begin position="350"/>
        <end position="374"/>
    </location>
</feature>
<dbReference type="SUPFAM" id="SSF55874">
    <property type="entry name" value="ATPase domain of HSP90 chaperone/DNA topoisomerase II/histidine kinase"/>
    <property type="match status" value="1"/>
</dbReference>
<dbReference type="RefSeq" id="WP_103680506.1">
    <property type="nucleotide sequence ID" value="NZ_LPWH01000072.1"/>
</dbReference>
<evidence type="ECO:0000313" key="14">
    <source>
        <dbReference type="Proteomes" id="UP000237350"/>
    </source>
</evidence>
<dbReference type="PANTHER" id="PTHR41523:SF8">
    <property type="entry name" value="ETHYLENE RESPONSE SENSOR PROTEIN"/>
    <property type="match status" value="1"/>
</dbReference>
<keyword evidence="4" id="KW-0597">Phosphoprotein</keyword>
<keyword evidence="10" id="KW-1133">Transmembrane helix</keyword>
<dbReference type="InterPro" id="IPR011495">
    <property type="entry name" value="Sig_transdc_His_kin_sub2_dim/P"/>
</dbReference>
<dbReference type="GO" id="GO:0007165">
    <property type="term" value="P:signal transduction"/>
    <property type="evidence" value="ECO:0007669"/>
    <property type="project" value="InterPro"/>
</dbReference>
<sequence length="642" mass="69941">MIKGWNIRWITSIPFFALIALGFISGWTLYLAGSRAVVRDLVRELSRETALSVARELSSFLESARQISEVNASYLENLPAEWPLKEEIQGVFLQQIERCPALGLASVGYLDGEYYEVHRQSDGSLRFGYAGRKSAGGLVFRSPGEPPPRGSSGNPGGAPLFRPSPGEVSGFEPYDPRERPWFKGARAAGGPFWSDVYSLWSDGDLVITSAVPFEGEPGGVTSVVLTLGQIGAFLGSQIPPERGVILVFDEARRIVAASRDYPSLEPLAESEDPLLRAIDSWAEVEWLQGGNRLSPAGSPLTVLVRGERFHGALASLAPPPVREKGLPRWSVAVFIQEGYFTAPLIEADRFALYVMGVLCLFFFILAFAVARVIASPIQRLQALTEQIDIRDPLPSKELEQLGLFRNEVGSLARSILGMNARLHQDYAIIQATLREKESLLREVHHRVKNNLQIVSSLLSLQSSGAGQNEELQQLLETCQNRLHVMASVHDLACGADDVAAIKMEEYLARVVACSPVRQGVTIDISARGVFLPLGAALPCGLIAHELTENALRYAFPGGRRGRVLLEMHRRKGECVLSVKDDGIGIPPEKVPGCYREGLGFALVNVLAEQLGARVQRETGQGVTVTISFSASSFSPASSFVGR</sequence>
<comment type="subcellular location">
    <subcellularLocation>
        <location evidence="2">Membrane</location>
    </subcellularLocation>
</comment>
<organism evidence="13 14">
    <name type="scientific">Alkalispirochaeta sphaeroplastigenens</name>
    <dbReference type="NCBI Taxonomy" id="1187066"/>
    <lineage>
        <taxon>Bacteria</taxon>
        <taxon>Pseudomonadati</taxon>
        <taxon>Spirochaetota</taxon>
        <taxon>Spirochaetia</taxon>
        <taxon>Spirochaetales</taxon>
        <taxon>Spirochaetaceae</taxon>
        <taxon>Alkalispirochaeta</taxon>
    </lineage>
</organism>
<evidence type="ECO:0000256" key="5">
    <source>
        <dbReference type="ARBA" id="ARBA00022679"/>
    </source>
</evidence>
<evidence type="ECO:0000256" key="9">
    <source>
        <dbReference type="SAM" id="MobiDB-lite"/>
    </source>
</evidence>
<dbReference type="AlphaFoldDB" id="A0A2S4JM97"/>
<dbReference type="SMART" id="SM00387">
    <property type="entry name" value="HATPase_c"/>
    <property type="match status" value="1"/>
</dbReference>
<dbReference type="InterPro" id="IPR003594">
    <property type="entry name" value="HATPase_dom"/>
</dbReference>
<dbReference type="InterPro" id="IPR003660">
    <property type="entry name" value="HAMP_dom"/>
</dbReference>
<keyword evidence="6" id="KW-0547">Nucleotide-binding</keyword>